<sequence length="470" mass="51245">MTQSRAVLSTLAITTSVLLISANAHADAEVPLTSAIFRVTHNSYSGNVEGAKNSITYQLDHGVRFIELDIHDNGYATARDYAIGHDAPGDQVDHSGNPASNLLRDWLEVVNTWSARHPDAAPIVVMLDLKDDLTDNPSFAAGNLTALNQEIVSVFGSRLLKAEDYPSGSPTVDSLRGRVLTLLSGNGKSRTEYKRDIGSNPAIALNAKGQIVEVHDSGAGALWYWTGRYDNGRVTWLRHGRYDNGQTPAVALNDNGDLVEVHQSQNATTLWYRVGRLGADGEITWSSSRQYDDGVLPTIAFTNPSGTQLREIHRSQNNDQNWQWNGTLNTGTSTVSWSGNAKTSDARFDKTTSARGTSSVRVWTGADGPTPARTLRVDTDRFTGARIRYPQVAFDEFQKGDSAELQQGALFYAAPATESGFITSARQSGRLVRGWDFDRADLATTPLANYPATNHPYNAWYDNLLAGAVQ</sequence>
<evidence type="ECO:0000256" key="1">
    <source>
        <dbReference type="SAM" id="SignalP"/>
    </source>
</evidence>
<reference evidence="3" key="1">
    <citation type="journal article" date="2019" name="Int. J. Syst. Evol. Microbiol.">
        <title>The Global Catalogue of Microorganisms (GCM) 10K type strain sequencing project: providing services to taxonomists for standard genome sequencing and annotation.</title>
        <authorList>
            <consortium name="The Broad Institute Genomics Platform"/>
            <consortium name="The Broad Institute Genome Sequencing Center for Infectious Disease"/>
            <person name="Wu L."/>
            <person name="Ma J."/>
        </authorList>
    </citation>
    <scope>NUCLEOTIDE SEQUENCE [LARGE SCALE GENOMIC DNA]</scope>
    <source>
        <strain evidence="3">TBRC 1276</strain>
    </source>
</reference>
<dbReference type="SUPFAM" id="SSF51695">
    <property type="entry name" value="PLC-like phosphodiesterases"/>
    <property type="match status" value="1"/>
</dbReference>
<protein>
    <submittedName>
        <fullName evidence="2">Uncharacterized protein</fullName>
    </submittedName>
</protein>
<organism evidence="2 3">
    <name type="scientific">Nonomuraea purpurea</name>
    <dbReference type="NCBI Taxonomy" id="1849276"/>
    <lineage>
        <taxon>Bacteria</taxon>
        <taxon>Bacillati</taxon>
        <taxon>Actinomycetota</taxon>
        <taxon>Actinomycetes</taxon>
        <taxon>Streptosporangiales</taxon>
        <taxon>Streptosporangiaceae</taxon>
        <taxon>Nonomuraea</taxon>
    </lineage>
</organism>
<accession>A0ABV8FYY9</accession>
<proteinExistence type="predicted"/>
<dbReference type="RefSeq" id="WP_379527078.1">
    <property type="nucleotide sequence ID" value="NZ_JBHSBI010000003.1"/>
</dbReference>
<feature type="signal peptide" evidence="1">
    <location>
        <begin position="1"/>
        <end position="26"/>
    </location>
</feature>
<name>A0ABV8FYY9_9ACTN</name>
<dbReference type="Proteomes" id="UP001595851">
    <property type="component" value="Unassembled WGS sequence"/>
</dbReference>
<dbReference type="PROSITE" id="PS50007">
    <property type="entry name" value="PIPLC_X_DOMAIN"/>
    <property type="match status" value="1"/>
</dbReference>
<dbReference type="Gene3D" id="3.20.20.190">
    <property type="entry name" value="Phosphatidylinositol (PI) phosphodiesterase"/>
    <property type="match status" value="1"/>
</dbReference>
<dbReference type="EMBL" id="JBHSBI010000003">
    <property type="protein sequence ID" value="MFC4006931.1"/>
    <property type="molecule type" value="Genomic_DNA"/>
</dbReference>
<comment type="caution">
    <text evidence="2">The sequence shown here is derived from an EMBL/GenBank/DDBJ whole genome shotgun (WGS) entry which is preliminary data.</text>
</comment>
<dbReference type="InterPro" id="IPR017946">
    <property type="entry name" value="PLC-like_Pdiesterase_TIM-brl"/>
</dbReference>
<evidence type="ECO:0000313" key="3">
    <source>
        <dbReference type="Proteomes" id="UP001595851"/>
    </source>
</evidence>
<keyword evidence="1" id="KW-0732">Signal</keyword>
<gene>
    <name evidence="2" type="ORF">ACFOY2_06850</name>
</gene>
<feature type="chain" id="PRO_5047539157" evidence="1">
    <location>
        <begin position="27"/>
        <end position="470"/>
    </location>
</feature>
<evidence type="ECO:0000313" key="2">
    <source>
        <dbReference type="EMBL" id="MFC4006931.1"/>
    </source>
</evidence>
<keyword evidence="3" id="KW-1185">Reference proteome</keyword>